<organism evidence="3">
    <name type="scientific">Lygus hesperus</name>
    <name type="common">Western plant bug</name>
    <dbReference type="NCBI Taxonomy" id="30085"/>
    <lineage>
        <taxon>Eukaryota</taxon>
        <taxon>Metazoa</taxon>
        <taxon>Ecdysozoa</taxon>
        <taxon>Arthropoda</taxon>
        <taxon>Hexapoda</taxon>
        <taxon>Insecta</taxon>
        <taxon>Pterygota</taxon>
        <taxon>Neoptera</taxon>
        <taxon>Paraneoptera</taxon>
        <taxon>Hemiptera</taxon>
        <taxon>Heteroptera</taxon>
        <taxon>Panheteroptera</taxon>
        <taxon>Cimicomorpha</taxon>
        <taxon>Miridae</taxon>
        <taxon>Mirini</taxon>
        <taxon>Lygus</taxon>
    </lineage>
</organism>
<proteinExistence type="predicted"/>
<dbReference type="AlphaFoldDB" id="A0A146L3Y6"/>
<evidence type="ECO:0008006" key="4">
    <source>
        <dbReference type="Google" id="ProtNLM"/>
    </source>
</evidence>
<evidence type="ECO:0000313" key="3">
    <source>
        <dbReference type="EMBL" id="JAQ02599.1"/>
    </source>
</evidence>
<keyword evidence="1" id="KW-0812">Transmembrane</keyword>
<keyword evidence="1" id="KW-0472">Membrane</keyword>
<keyword evidence="2" id="KW-0732">Signal</keyword>
<dbReference type="EMBL" id="GDHC01016030">
    <property type="protein sequence ID" value="JAQ02599.1"/>
    <property type="molecule type" value="Transcribed_RNA"/>
</dbReference>
<reference evidence="3" key="1">
    <citation type="journal article" date="2016" name="Gigascience">
        <title>De novo construction of an expanded transcriptome assembly for the western tarnished plant bug, Lygus hesperus.</title>
        <authorList>
            <person name="Tassone E.E."/>
            <person name="Geib S.M."/>
            <person name="Hall B."/>
            <person name="Fabrick J.A."/>
            <person name="Brent C.S."/>
            <person name="Hull J.J."/>
        </authorList>
    </citation>
    <scope>NUCLEOTIDE SEQUENCE</scope>
</reference>
<feature type="transmembrane region" description="Helical" evidence="1">
    <location>
        <begin position="117"/>
        <end position="138"/>
    </location>
</feature>
<feature type="signal peptide" evidence="2">
    <location>
        <begin position="1"/>
        <end position="20"/>
    </location>
</feature>
<gene>
    <name evidence="3" type="ORF">g.96685</name>
</gene>
<keyword evidence="1" id="KW-1133">Transmembrane helix</keyword>
<evidence type="ECO:0000256" key="1">
    <source>
        <dbReference type="SAM" id="Phobius"/>
    </source>
</evidence>
<protein>
    <recommendedName>
        <fullName evidence="4">Protein sleepless</fullName>
    </recommendedName>
</protein>
<evidence type="ECO:0000256" key="2">
    <source>
        <dbReference type="SAM" id="SignalP"/>
    </source>
</evidence>
<sequence length="140" mass="15333">MAKLIYFFICLTIVFGTGYSLKCYKCDSEKLDGCVKNEKPTEQPCGNAPPNMAQFCFYKTAYDSVKKVNFANSSCIQVPAGSALDRSSIPDCKTPPAGIEIKECRVCALDLCNSAPLTSTSLITMMCLPLIFVFAKIFSH</sequence>
<name>A0A146L3Y6_LYGHE</name>
<feature type="chain" id="PRO_5007526888" description="Protein sleepless" evidence="2">
    <location>
        <begin position="21"/>
        <end position="140"/>
    </location>
</feature>
<accession>A0A146L3Y6</accession>